<feature type="transmembrane region" description="Helical" evidence="7">
    <location>
        <begin position="6"/>
        <end position="24"/>
    </location>
</feature>
<evidence type="ECO:0000256" key="4">
    <source>
        <dbReference type="ARBA" id="ARBA00022692"/>
    </source>
</evidence>
<feature type="transmembrane region" description="Helical" evidence="7">
    <location>
        <begin position="303"/>
        <end position="323"/>
    </location>
</feature>
<feature type="transmembrane region" description="Helical" evidence="7">
    <location>
        <begin position="36"/>
        <end position="56"/>
    </location>
</feature>
<reference evidence="8 9" key="1">
    <citation type="submission" date="2017-11" db="EMBL/GenBank/DDBJ databases">
        <title>Infants hospitalized years apart are colonized by the same room-sourced microbial strains.</title>
        <authorList>
            <person name="Brooks B."/>
            <person name="Olm M.R."/>
            <person name="Firek B.A."/>
            <person name="Baker R."/>
            <person name="Thomas B.C."/>
            <person name="Morowitz M.J."/>
            <person name="Banfield J.F."/>
        </authorList>
    </citation>
    <scope>NUCLEOTIDE SEQUENCE [LARGE SCALE GENOMIC DNA]</scope>
    <source>
        <strain evidence="8">S2_012_000_R3_87</strain>
    </source>
</reference>
<feature type="transmembrane region" description="Helical" evidence="7">
    <location>
        <begin position="167"/>
        <end position="190"/>
    </location>
</feature>
<keyword evidence="3" id="KW-1003">Cell membrane</keyword>
<evidence type="ECO:0000313" key="8">
    <source>
        <dbReference type="EMBL" id="PZP01690.1"/>
    </source>
</evidence>
<evidence type="ECO:0000256" key="1">
    <source>
        <dbReference type="ARBA" id="ARBA00004141"/>
    </source>
</evidence>
<feature type="transmembrane region" description="Helical" evidence="7">
    <location>
        <begin position="68"/>
        <end position="90"/>
    </location>
</feature>
<gene>
    <name evidence="8" type="ORF">DI609_03580</name>
</gene>
<comment type="subcellular location">
    <subcellularLocation>
        <location evidence="1">Membrane</location>
        <topology evidence="1">Multi-pass membrane protein</topology>
    </subcellularLocation>
</comment>
<evidence type="ECO:0000256" key="7">
    <source>
        <dbReference type="SAM" id="Phobius"/>
    </source>
</evidence>
<dbReference type="PANTHER" id="PTHR36838:SF3">
    <property type="entry name" value="TRANSPORTER AUXIN EFFLUX CARRIER EC FAMILY"/>
    <property type="match status" value="1"/>
</dbReference>
<keyword evidence="4 7" id="KW-0812">Transmembrane</keyword>
<dbReference type="InterPro" id="IPR004776">
    <property type="entry name" value="Mem_transp_PIN-like"/>
</dbReference>
<evidence type="ECO:0000256" key="2">
    <source>
        <dbReference type="ARBA" id="ARBA00022448"/>
    </source>
</evidence>
<evidence type="ECO:0000256" key="3">
    <source>
        <dbReference type="ARBA" id="ARBA00022475"/>
    </source>
</evidence>
<comment type="caution">
    <text evidence="8">The sequence shown here is derived from an EMBL/GenBank/DDBJ whole genome shotgun (WGS) entry which is preliminary data.</text>
</comment>
<evidence type="ECO:0000256" key="5">
    <source>
        <dbReference type="ARBA" id="ARBA00022989"/>
    </source>
</evidence>
<dbReference type="PANTHER" id="PTHR36838">
    <property type="entry name" value="AUXIN EFFLUX CARRIER FAMILY PROTEIN"/>
    <property type="match status" value="1"/>
</dbReference>
<protein>
    <submittedName>
        <fullName evidence="8">AEC family transporter</fullName>
    </submittedName>
</protein>
<feature type="transmembrane region" description="Helical" evidence="7">
    <location>
        <begin position="210"/>
        <end position="229"/>
    </location>
</feature>
<evidence type="ECO:0000256" key="6">
    <source>
        <dbReference type="ARBA" id="ARBA00023136"/>
    </source>
</evidence>
<keyword evidence="6 7" id="KW-0472">Membrane</keyword>
<name>A0A2W5BAX7_9CORY</name>
<dbReference type="GO" id="GO:0016020">
    <property type="term" value="C:membrane"/>
    <property type="evidence" value="ECO:0007669"/>
    <property type="project" value="UniProtKB-SubCell"/>
</dbReference>
<proteinExistence type="predicted"/>
<sequence length="324" mass="34296">MGAMLNVLTGFGVVVLIIGLGYAIGRKQLLGPKALYPLNMYVFWIALPATLLRFMSHADLGQIFGPNLAVVAISSLLTGFTSFALFYWIARRTAKESLIGMLAASYCNGSNLGIPLATYLLDDPTLTLPVILFQVGLYAPTAVLLLDIAEERGSGAQSDASRTRLAPAVASALFKSPLLISAFIGMILAWMNTQFGFELPALIADPIDLIAQSMVAVALVVFGMSMAEVKVLQPGSSPRKSVLVASLLKTVLHPTLAFLVGTLVFGASGELLLAMVLMGALPTGQNVFTYAQRFQTQQVLARDTGVVSTAISLPIMAGIVLFLG</sequence>
<keyword evidence="5 7" id="KW-1133">Transmembrane helix</keyword>
<dbReference type="AlphaFoldDB" id="A0A2W5BAX7"/>
<organism evidence="8 9">
    <name type="scientific">Corynebacterium urealyticum</name>
    <dbReference type="NCBI Taxonomy" id="43771"/>
    <lineage>
        <taxon>Bacteria</taxon>
        <taxon>Bacillati</taxon>
        <taxon>Actinomycetota</taxon>
        <taxon>Actinomycetes</taxon>
        <taxon>Mycobacteriales</taxon>
        <taxon>Corynebacteriaceae</taxon>
        <taxon>Corynebacterium</taxon>
    </lineage>
</organism>
<dbReference type="EMBL" id="QFNY01000059">
    <property type="protein sequence ID" value="PZP01690.1"/>
    <property type="molecule type" value="Genomic_DNA"/>
</dbReference>
<accession>A0A2W5BAX7</accession>
<dbReference type="Proteomes" id="UP000249451">
    <property type="component" value="Unassembled WGS sequence"/>
</dbReference>
<feature type="transmembrane region" description="Helical" evidence="7">
    <location>
        <begin position="126"/>
        <end position="146"/>
    </location>
</feature>
<keyword evidence="2" id="KW-0813">Transport</keyword>
<evidence type="ECO:0000313" key="9">
    <source>
        <dbReference type="Proteomes" id="UP000249451"/>
    </source>
</evidence>
<dbReference type="Pfam" id="PF03547">
    <property type="entry name" value="Mem_trans"/>
    <property type="match status" value="1"/>
</dbReference>
<dbReference type="GO" id="GO:0055085">
    <property type="term" value="P:transmembrane transport"/>
    <property type="evidence" value="ECO:0007669"/>
    <property type="project" value="InterPro"/>
</dbReference>